<accession>A0A6P5AJ51</accession>
<gene>
    <name evidence="8" type="primary">LOC109483421</name>
</gene>
<protein>
    <submittedName>
        <fullName evidence="8">ADP-ribosylation factor-like protein 6-interacting protein 1 isoform X1</fullName>
    </submittedName>
</protein>
<dbReference type="KEGG" id="bbel:109483421"/>
<dbReference type="GO" id="GO:0016020">
    <property type="term" value="C:membrane"/>
    <property type="evidence" value="ECO:0007669"/>
    <property type="project" value="UniProtKB-SubCell"/>
</dbReference>
<name>A0A6P5AJ51_BRABE</name>
<feature type="domain" description="RETREG1-3/ARL6IP-like N-terminal reticulon-homology" evidence="6">
    <location>
        <begin position="29"/>
        <end position="193"/>
    </location>
</feature>
<comment type="subcellular location">
    <subcellularLocation>
        <location evidence="1">Membrane</location>
        <topology evidence="1">Multi-pass membrane protein</topology>
    </subcellularLocation>
</comment>
<dbReference type="GeneID" id="109483421"/>
<feature type="transmembrane region" description="Helical" evidence="5">
    <location>
        <begin position="141"/>
        <end position="161"/>
    </location>
</feature>
<evidence type="ECO:0000313" key="7">
    <source>
        <dbReference type="Proteomes" id="UP000515135"/>
    </source>
</evidence>
<proteinExistence type="predicted"/>
<dbReference type="GO" id="GO:0005783">
    <property type="term" value="C:endoplasmic reticulum"/>
    <property type="evidence" value="ECO:0007669"/>
    <property type="project" value="UniProtKB-ARBA"/>
</dbReference>
<dbReference type="InterPro" id="IPR057282">
    <property type="entry name" value="RETREG1-3-like_RHD"/>
</dbReference>
<feature type="transmembrane region" description="Helical" evidence="5">
    <location>
        <begin position="167"/>
        <end position="190"/>
    </location>
</feature>
<dbReference type="RefSeq" id="XP_019641991.1">
    <property type="nucleotide sequence ID" value="XM_019786432.1"/>
</dbReference>
<keyword evidence="7" id="KW-1185">Reference proteome</keyword>
<evidence type="ECO:0000256" key="1">
    <source>
        <dbReference type="ARBA" id="ARBA00004141"/>
    </source>
</evidence>
<evidence type="ECO:0000259" key="6">
    <source>
        <dbReference type="Pfam" id="PF24456"/>
    </source>
</evidence>
<evidence type="ECO:0000256" key="2">
    <source>
        <dbReference type="ARBA" id="ARBA00022692"/>
    </source>
</evidence>
<dbReference type="PANTHER" id="PTHR20952:SF0">
    <property type="entry name" value="ADP-RIBOSYLATION FACTOR-LIKE PROTEIN 6-INTERACTING PROTEIN 1"/>
    <property type="match status" value="1"/>
</dbReference>
<organism evidence="7 8">
    <name type="scientific">Branchiostoma belcheri</name>
    <name type="common">Amphioxus</name>
    <dbReference type="NCBI Taxonomy" id="7741"/>
    <lineage>
        <taxon>Eukaryota</taxon>
        <taxon>Metazoa</taxon>
        <taxon>Chordata</taxon>
        <taxon>Cephalochordata</taxon>
        <taxon>Leptocardii</taxon>
        <taxon>Amphioxiformes</taxon>
        <taxon>Branchiostomatidae</taxon>
        <taxon>Branchiostoma</taxon>
    </lineage>
</organism>
<keyword evidence="3 5" id="KW-1133">Transmembrane helix</keyword>
<dbReference type="OrthoDB" id="6416122at2759"/>
<feature type="transmembrane region" description="Helical" evidence="5">
    <location>
        <begin position="44"/>
        <end position="65"/>
    </location>
</feature>
<evidence type="ECO:0000256" key="4">
    <source>
        <dbReference type="ARBA" id="ARBA00023136"/>
    </source>
</evidence>
<dbReference type="InterPro" id="IPR052114">
    <property type="entry name" value="ER_autophagy_membrane_reg"/>
</dbReference>
<evidence type="ECO:0000256" key="5">
    <source>
        <dbReference type="SAM" id="Phobius"/>
    </source>
</evidence>
<evidence type="ECO:0000313" key="8">
    <source>
        <dbReference type="RefSeq" id="XP_019641991.1"/>
    </source>
</evidence>
<keyword evidence="4 5" id="KW-0472">Membrane</keyword>
<dbReference type="AlphaFoldDB" id="A0A6P5AJ51"/>
<sequence length="211" mass="24637">MAAEHQNRYTDKQLVEISQLEKDLHIWRDIIIHADRVLRWEKPVYPIILCSCLTVLFCIVMLLVYWLEPSVLTGVSTLLLVLCLLDYLVPNVLPKFIKPSEWTEEQQQRYHDICGSLVQTKDFLLVCKNTFFTLKEEKPKVYFLSVMSVLATLAWVGNAVHNLLLTYLSVCFVSLLPGMLHHGILQYYYLMLVRQLKVVVEKVQKARQKKD</sequence>
<reference evidence="8" key="1">
    <citation type="submission" date="2025-08" db="UniProtKB">
        <authorList>
            <consortium name="RefSeq"/>
        </authorList>
    </citation>
    <scope>IDENTIFICATION</scope>
    <source>
        <tissue evidence="8">Gonad</tissue>
    </source>
</reference>
<dbReference type="CDD" id="cd22559">
    <property type="entry name" value="Arl6IP1"/>
    <property type="match status" value="1"/>
</dbReference>
<feature type="transmembrane region" description="Helical" evidence="5">
    <location>
        <begin position="71"/>
        <end position="89"/>
    </location>
</feature>
<dbReference type="PANTHER" id="PTHR20952">
    <property type="entry name" value="ADP-RIBOSYLATION-LIKE FACTOR 6-INTERACTING PROTEIN"/>
    <property type="match status" value="1"/>
</dbReference>
<dbReference type="Pfam" id="PF24456">
    <property type="entry name" value="RHD_RETREG1-3"/>
    <property type="match status" value="1"/>
</dbReference>
<keyword evidence="2 5" id="KW-0812">Transmembrane</keyword>
<evidence type="ECO:0000256" key="3">
    <source>
        <dbReference type="ARBA" id="ARBA00022989"/>
    </source>
</evidence>
<dbReference type="Proteomes" id="UP000515135">
    <property type="component" value="Unplaced"/>
</dbReference>